<feature type="region of interest" description="Disordered" evidence="7">
    <location>
        <begin position="80"/>
        <end position="129"/>
    </location>
</feature>
<evidence type="ECO:0000259" key="9">
    <source>
        <dbReference type="PROSITE" id="PS51826"/>
    </source>
</evidence>
<keyword evidence="10" id="KW-0670">Pyruvate</keyword>
<evidence type="ECO:0000256" key="2">
    <source>
        <dbReference type="ARBA" id="ARBA00007317"/>
    </source>
</evidence>
<dbReference type="PANTHER" id="PTHR43178:SF5">
    <property type="entry name" value="LIPOAMIDE ACYLTRANSFERASE COMPONENT OF BRANCHED-CHAIN ALPHA-KETO ACID DEHYDROGENASE COMPLEX, MITOCHONDRIAL"/>
    <property type="match status" value="1"/>
</dbReference>
<evidence type="ECO:0000256" key="1">
    <source>
        <dbReference type="ARBA" id="ARBA00001938"/>
    </source>
</evidence>
<dbReference type="EC" id="2.3.1.-" evidence="6"/>
<dbReference type="Pfam" id="PF00198">
    <property type="entry name" value="2-oxoacid_dh"/>
    <property type="match status" value="1"/>
</dbReference>
<comment type="similarity">
    <text evidence="2 6">Belongs to the 2-oxoacid dehydrogenase family.</text>
</comment>
<dbReference type="AlphaFoldDB" id="A0A1I1S8G3"/>
<dbReference type="GO" id="GO:0016407">
    <property type="term" value="F:acetyltransferase activity"/>
    <property type="evidence" value="ECO:0007669"/>
    <property type="project" value="TreeGrafter"/>
</dbReference>
<dbReference type="Pfam" id="PF02817">
    <property type="entry name" value="E3_binding"/>
    <property type="match status" value="1"/>
</dbReference>
<dbReference type="Proteomes" id="UP000199474">
    <property type="component" value="Unassembled WGS sequence"/>
</dbReference>
<dbReference type="OrthoDB" id="9805770at2"/>
<dbReference type="SUPFAM" id="SSF51230">
    <property type="entry name" value="Single hybrid motif"/>
    <property type="match status" value="1"/>
</dbReference>
<evidence type="ECO:0000313" key="10">
    <source>
        <dbReference type="EMBL" id="SFD42791.1"/>
    </source>
</evidence>
<accession>A0A1I1S8G3</accession>
<evidence type="ECO:0000256" key="5">
    <source>
        <dbReference type="ARBA" id="ARBA00023315"/>
    </source>
</evidence>
<dbReference type="GO" id="GO:0005737">
    <property type="term" value="C:cytoplasm"/>
    <property type="evidence" value="ECO:0007669"/>
    <property type="project" value="TreeGrafter"/>
</dbReference>
<dbReference type="PROSITE" id="PS51826">
    <property type="entry name" value="PSBD"/>
    <property type="match status" value="1"/>
</dbReference>
<dbReference type="InterPro" id="IPR011053">
    <property type="entry name" value="Single_hybrid_motif"/>
</dbReference>
<protein>
    <recommendedName>
        <fullName evidence="6">Dihydrolipoamide acetyltransferase component of pyruvate dehydrogenase complex</fullName>
        <ecNumber evidence="6">2.3.1.-</ecNumber>
    </recommendedName>
</protein>
<dbReference type="STRING" id="640948.SAMN05216238_101293"/>
<sequence>MATEIVMPKLGLTMTEGTVEKLLVNEGDKVEAGDPVIEISSEKLTSEVEAPASGTIIEFTAQEGDVIPYKEVMAYVGEEGEVVDKSTSAPSAEPSPEEEETTENNKPEPKQESKPADQEAGKTDQSERIFITPLARKMAKEQGIDIRDVNGTGGNGRITRLDINRYTPSAKTSAKEVPASAASSEMEYGAGLTGMRKTIAQRMMRSVQTTAQVTNQRKIDVTRLMEFRNEIKEKVDFPLDNGELSVNTLLTKAVVLSLLDMPSMNGWYYDGEYTTFDEVHIGMATAIDDGLVVPVIKDAHNMSLSRLGSSIKEVVSQTRKGTLDGSLYSGSTFTITNLGGADIEYFTPILNTPEVGILGVGAIQKELDLDEQGTVIQKQKLPLSLSFDHQVIDGAPAAEFLQKIAGYLQNPYRILF</sequence>
<keyword evidence="5 6" id="KW-0012">Acyltransferase</keyword>
<dbReference type="SUPFAM" id="SSF47005">
    <property type="entry name" value="Peripheral subunit-binding domain of 2-oxo acid dehydrogenase complex"/>
    <property type="match status" value="1"/>
</dbReference>
<evidence type="ECO:0000313" key="11">
    <source>
        <dbReference type="Proteomes" id="UP000199474"/>
    </source>
</evidence>
<dbReference type="InterPro" id="IPR004167">
    <property type="entry name" value="PSBD"/>
</dbReference>
<dbReference type="InterPro" id="IPR023213">
    <property type="entry name" value="CAT-like_dom_sf"/>
</dbReference>
<feature type="compositionally biased region" description="Basic and acidic residues" evidence="7">
    <location>
        <begin position="103"/>
        <end position="127"/>
    </location>
</feature>
<dbReference type="GO" id="GO:0031405">
    <property type="term" value="F:lipoic acid binding"/>
    <property type="evidence" value="ECO:0007669"/>
    <property type="project" value="TreeGrafter"/>
</dbReference>
<feature type="domain" description="Lipoyl-binding" evidence="8">
    <location>
        <begin position="2"/>
        <end position="77"/>
    </location>
</feature>
<dbReference type="Pfam" id="PF00364">
    <property type="entry name" value="Biotin_lipoyl"/>
    <property type="match status" value="1"/>
</dbReference>
<proteinExistence type="inferred from homology"/>
<dbReference type="InterPro" id="IPR036625">
    <property type="entry name" value="E3-bd_dom_sf"/>
</dbReference>
<dbReference type="EMBL" id="FOMR01000001">
    <property type="protein sequence ID" value="SFD42791.1"/>
    <property type="molecule type" value="Genomic_DNA"/>
</dbReference>
<dbReference type="InterPro" id="IPR000089">
    <property type="entry name" value="Biotin_lipoyl"/>
</dbReference>
<comment type="cofactor">
    <cofactor evidence="1 6">
        <name>(R)-lipoate</name>
        <dbReference type="ChEBI" id="CHEBI:83088"/>
    </cofactor>
</comment>
<dbReference type="PANTHER" id="PTHR43178">
    <property type="entry name" value="DIHYDROLIPOAMIDE ACETYLTRANSFERASE COMPONENT OF PYRUVATE DEHYDROGENASE COMPLEX"/>
    <property type="match status" value="1"/>
</dbReference>
<evidence type="ECO:0000259" key="8">
    <source>
        <dbReference type="PROSITE" id="PS50968"/>
    </source>
</evidence>
<gene>
    <name evidence="10" type="ORF">SAMN05216238_101293</name>
</gene>
<dbReference type="InterPro" id="IPR001078">
    <property type="entry name" value="2-oxoacid_DH_actylTfrase"/>
</dbReference>
<name>A0A1I1S8G3_9BACI</name>
<feature type="domain" description="Peripheral subunit-binding (PSBD)" evidence="9">
    <location>
        <begin position="130"/>
        <end position="167"/>
    </location>
</feature>
<keyword evidence="3 6" id="KW-0808">Transferase</keyword>
<dbReference type="Gene3D" id="2.40.50.100">
    <property type="match status" value="1"/>
</dbReference>
<dbReference type="RefSeq" id="WP_090080282.1">
    <property type="nucleotide sequence ID" value="NZ_FOMR01000001.1"/>
</dbReference>
<keyword evidence="11" id="KW-1185">Reference proteome</keyword>
<dbReference type="CDD" id="cd06849">
    <property type="entry name" value="lipoyl_domain"/>
    <property type="match status" value="1"/>
</dbReference>
<keyword evidence="4 6" id="KW-0450">Lipoyl</keyword>
<dbReference type="InterPro" id="IPR050743">
    <property type="entry name" value="2-oxoacid_DH_E2_comp"/>
</dbReference>
<evidence type="ECO:0000256" key="6">
    <source>
        <dbReference type="RuleBase" id="RU003423"/>
    </source>
</evidence>
<reference evidence="11" key="1">
    <citation type="submission" date="2016-10" db="EMBL/GenBank/DDBJ databases">
        <authorList>
            <person name="Varghese N."/>
            <person name="Submissions S."/>
        </authorList>
    </citation>
    <scope>NUCLEOTIDE SEQUENCE [LARGE SCALE GENOMIC DNA]</scope>
    <source>
        <strain evidence="11">DSM 22530</strain>
    </source>
</reference>
<dbReference type="Gene3D" id="3.30.559.10">
    <property type="entry name" value="Chloramphenicol acetyltransferase-like domain"/>
    <property type="match status" value="1"/>
</dbReference>
<dbReference type="Gene3D" id="4.10.320.10">
    <property type="entry name" value="E3-binding domain"/>
    <property type="match status" value="1"/>
</dbReference>
<feature type="compositionally biased region" description="Low complexity" evidence="7">
    <location>
        <begin position="85"/>
        <end position="94"/>
    </location>
</feature>
<dbReference type="SUPFAM" id="SSF52777">
    <property type="entry name" value="CoA-dependent acyltransferases"/>
    <property type="match status" value="1"/>
</dbReference>
<evidence type="ECO:0000256" key="4">
    <source>
        <dbReference type="ARBA" id="ARBA00022823"/>
    </source>
</evidence>
<evidence type="ECO:0000256" key="3">
    <source>
        <dbReference type="ARBA" id="ARBA00022679"/>
    </source>
</evidence>
<dbReference type="PROSITE" id="PS50968">
    <property type="entry name" value="BIOTINYL_LIPOYL"/>
    <property type="match status" value="1"/>
</dbReference>
<evidence type="ECO:0000256" key="7">
    <source>
        <dbReference type="SAM" id="MobiDB-lite"/>
    </source>
</evidence>
<organism evidence="10 11">
    <name type="scientific">Lentibacillus persicus</name>
    <dbReference type="NCBI Taxonomy" id="640948"/>
    <lineage>
        <taxon>Bacteria</taxon>
        <taxon>Bacillati</taxon>
        <taxon>Bacillota</taxon>
        <taxon>Bacilli</taxon>
        <taxon>Bacillales</taxon>
        <taxon>Bacillaceae</taxon>
        <taxon>Lentibacillus</taxon>
    </lineage>
</organism>